<keyword evidence="2" id="KW-0732">Signal</keyword>
<dbReference type="EMBL" id="BK003492">
    <property type="protein sequence ID" value="DAA03691.1"/>
    <property type="molecule type" value="Genomic_DNA"/>
</dbReference>
<proteinExistence type="predicted"/>
<accession>Q6IHC4</accession>
<protein>
    <submittedName>
        <fullName evidence="3">HDC02763</fullName>
    </submittedName>
</protein>
<feature type="compositionally biased region" description="Low complexity" evidence="1">
    <location>
        <begin position="102"/>
        <end position="112"/>
    </location>
</feature>
<feature type="signal peptide" evidence="2">
    <location>
        <begin position="1"/>
        <end position="23"/>
    </location>
</feature>
<sequence>MGARWPSSLALLLWLHPWAMATAERTKRFDIINVTEASAAGSCRPSPESQQQQLLLKDPMPMLLSRSWNRRNSAVRTRVLPARAQNKELSHSALDETRAEAGEISESAGESS</sequence>
<feature type="compositionally biased region" description="Basic and acidic residues" evidence="1">
    <location>
        <begin position="85"/>
        <end position="101"/>
    </location>
</feature>
<evidence type="ECO:0000313" key="3">
    <source>
        <dbReference type="EMBL" id="DAA03691.1"/>
    </source>
</evidence>
<feature type="region of interest" description="Disordered" evidence="1">
    <location>
        <begin position="80"/>
        <end position="112"/>
    </location>
</feature>
<evidence type="ECO:0000256" key="2">
    <source>
        <dbReference type="SAM" id="SignalP"/>
    </source>
</evidence>
<name>Q6IHC4_DROME</name>
<organism evidence="3">
    <name type="scientific">Drosophila melanogaster</name>
    <name type="common">Fruit fly</name>
    <dbReference type="NCBI Taxonomy" id="7227"/>
    <lineage>
        <taxon>Eukaryota</taxon>
        <taxon>Metazoa</taxon>
        <taxon>Ecdysozoa</taxon>
        <taxon>Arthropoda</taxon>
        <taxon>Hexapoda</taxon>
        <taxon>Insecta</taxon>
        <taxon>Pterygota</taxon>
        <taxon>Neoptera</taxon>
        <taxon>Endopterygota</taxon>
        <taxon>Diptera</taxon>
        <taxon>Brachycera</taxon>
        <taxon>Muscomorpha</taxon>
        <taxon>Ephydroidea</taxon>
        <taxon>Drosophilidae</taxon>
        <taxon>Drosophila</taxon>
        <taxon>Sophophora</taxon>
    </lineage>
</organism>
<gene>
    <name evidence="3" type="ORF">HDC02763</name>
</gene>
<dbReference type="AlphaFoldDB" id="Q6IHC4"/>
<feature type="chain" id="PRO_5004274473" evidence="2">
    <location>
        <begin position="24"/>
        <end position="112"/>
    </location>
</feature>
<reference evidence="3" key="1">
    <citation type="journal article" date="2003" name="Genome Biol.">
        <title>An integrated gene annotation and transcriptional profiling approach towards the full gene content of the Drosophila genome.</title>
        <authorList>
            <person name="Hild M."/>
            <person name="Beckmann B."/>
            <person name="Haas S.A."/>
            <person name="Koch B."/>
            <person name="Solovyev V."/>
            <person name="Busold C."/>
            <person name="Fellenberg K."/>
            <person name="Boutros M."/>
            <person name="Vingron M."/>
            <person name="Sauer F."/>
            <person name="Hoheisel J.D."/>
            <person name="Paro R."/>
        </authorList>
    </citation>
    <scope>NUCLEOTIDE SEQUENCE</scope>
</reference>
<evidence type="ECO:0000256" key="1">
    <source>
        <dbReference type="SAM" id="MobiDB-lite"/>
    </source>
</evidence>